<feature type="transmembrane region" description="Helical" evidence="3">
    <location>
        <begin position="123"/>
        <end position="147"/>
    </location>
</feature>
<dbReference type="OrthoDB" id="27330at2"/>
<organism evidence="5 6">
    <name type="scientific">Thermomicrobium roseum (strain ATCC 27502 / DSM 5159 / P-2)</name>
    <dbReference type="NCBI Taxonomy" id="309801"/>
    <lineage>
        <taxon>Bacteria</taxon>
        <taxon>Pseudomonadati</taxon>
        <taxon>Thermomicrobiota</taxon>
        <taxon>Thermomicrobia</taxon>
        <taxon>Thermomicrobiales</taxon>
        <taxon>Thermomicrobiaceae</taxon>
        <taxon>Thermomicrobium</taxon>
    </lineage>
</organism>
<dbReference type="Proteomes" id="UP000000447">
    <property type="component" value="Chromosome"/>
</dbReference>
<dbReference type="EMBL" id="CP001275">
    <property type="protein sequence ID" value="ACM06222.1"/>
    <property type="molecule type" value="Genomic_DNA"/>
</dbReference>
<dbReference type="KEGG" id="tro:trd_1336"/>
<keyword evidence="3" id="KW-0472">Membrane</keyword>
<reference evidence="5 6" key="1">
    <citation type="journal article" date="2009" name="PLoS ONE">
        <title>Complete genome sequence of the aerobic CO-oxidizing thermophile Thermomicrobium roseum.</title>
        <authorList>
            <person name="Wu D."/>
            <person name="Raymond J."/>
            <person name="Wu M."/>
            <person name="Chatterji S."/>
            <person name="Ren Q."/>
            <person name="Graham J.E."/>
            <person name="Bryant D.A."/>
            <person name="Robb F."/>
            <person name="Colman A."/>
            <person name="Tallon L.J."/>
            <person name="Badger J.H."/>
            <person name="Madupu R."/>
            <person name="Ward N.L."/>
            <person name="Eisen J.A."/>
        </authorList>
    </citation>
    <scope>NUCLEOTIDE SEQUENCE [LARGE SCALE GENOMIC DNA]</scope>
    <source>
        <strain evidence="6">ATCC 27502 / DSM 5159 / P-2</strain>
    </source>
</reference>
<feature type="region of interest" description="Disordered" evidence="2">
    <location>
        <begin position="517"/>
        <end position="537"/>
    </location>
</feature>
<dbReference type="STRING" id="309801.trd_1336"/>
<dbReference type="PANTHER" id="PTHR33392">
    <property type="entry name" value="POLYISOPRENYL-TEICHOIC ACID--PEPTIDOGLYCAN TEICHOIC ACID TRANSFERASE TAGU"/>
    <property type="match status" value="1"/>
</dbReference>
<accession>B9L2D5</accession>
<evidence type="ECO:0000256" key="2">
    <source>
        <dbReference type="SAM" id="MobiDB-lite"/>
    </source>
</evidence>
<dbReference type="HOGENOM" id="CLU_507066_0_0_0"/>
<gene>
    <name evidence="5" type="ordered locus">trd_1336</name>
</gene>
<dbReference type="PANTHER" id="PTHR33392:SF6">
    <property type="entry name" value="POLYISOPRENYL-TEICHOIC ACID--PEPTIDOGLYCAN TEICHOIC ACID TRANSFERASE TAGU"/>
    <property type="match status" value="1"/>
</dbReference>
<evidence type="ECO:0000313" key="6">
    <source>
        <dbReference type="Proteomes" id="UP000000447"/>
    </source>
</evidence>
<dbReference type="RefSeq" id="WP_015922286.1">
    <property type="nucleotide sequence ID" value="NC_011959.1"/>
</dbReference>
<dbReference type="InterPro" id="IPR004474">
    <property type="entry name" value="LytR_CpsA_psr"/>
</dbReference>
<feature type="transmembrane region" description="Helical" evidence="3">
    <location>
        <begin position="51"/>
        <end position="69"/>
    </location>
</feature>
<protein>
    <submittedName>
        <fullName evidence="5">Cell envelope-related transcriptional attenuator</fullName>
    </submittedName>
</protein>
<dbReference type="AlphaFoldDB" id="B9L2D5"/>
<evidence type="ECO:0000256" key="1">
    <source>
        <dbReference type="ARBA" id="ARBA00006068"/>
    </source>
</evidence>
<dbReference type="Pfam" id="PF03816">
    <property type="entry name" value="LytR_cpsA_psr"/>
    <property type="match status" value="1"/>
</dbReference>
<dbReference type="eggNOG" id="COG1316">
    <property type="taxonomic scope" value="Bacteria"/>
</dbReference>
<sequence>MPLSDADLERRPPRTSAIRALAGWRAAIAFITSVLWPGAGHWIAGRPWRGLALGVPPALALGFLLWQASQLPGWGVTWLLRPSVLRGLMIGNIVLGSYRAVALLDLVRIALAGRSRSCAGKRGPYLVLAALLVGSVVTPHAAVGLVLTRWSRFLDTTFPAAAESSIQPLPIDALPAGPRNSTLAPARATSVVSTLSPVSSRTVLLPPVRELPPAQRIASTPRAEASPTVPVLQRAAAAIEPALADSRIVVLLVGTDAGPGRWSARADTIVIAALDVESGRGGLFGVPRNLVGLPIPRELADLYPDGSWPGLANALYTLGLQRAERFPNAVDPGAAALARSLEQLIGMPIDYSVVVDMGGFVRVVDALGGVTIDVPQPVSTWLSPPLPGEDWVYYEIPAGRQHLDGHEALAYARSRTGTSDYDRMQRQRCLLGALWRQADWPTVLFRLPQLLAAVEGAVRTDIPREALPQLVQMALGVRAEAIVTLGFTPPRYVAGWAPGGYPIPDRDRIRDAIEDALAGSGEPEPETRLASSCSWSP</sequence>
<keyword evidence="3" id="KW-1133">Transmembrane helix</keyword>
<feature type="domain" description="Cell envelope-related transcriptional attenuator" evidence="4">
    <location>
        <begin position="265"/>
        <end position="438"/>
    </location>
</feature>
<evidence type="ECO:0000256" key="3">
    <source>
        <dbReference type="SAM" id="Phobius"/>
    </source>
</evidence>
<keyword evidence="3" id="KW-0812">Transmembrane</keyword>
<keyword evidence="6" id="KW-1185">Reference proteome</keyword>
<proteinExistence type="inferred from homology"/>
<evidence type="ECO:0000313" key="5">
    <source>
        <dbReference type="EMBL" id="ACM06222.1"/>
    </source>
</evidence>
<name>B9L2D5_THERP</name>
<feature type="transmembrane region" description="Helical" evidence="3">
    <location>
        <begin position="20"/>
        <end position="39"/>
    </location>
</feature>
<dbReference type="Gene3D" id="3.40.630.190">
    <property type="entry name" value="LCP protein"/>
    <property type="match status" value="1"/>
</dbReference>
<evidence type="ECO:0000259" key="4">
    <source>
        <dbReference type="Pfam" id="PF03816"/>
    </source>
</evidence>
<dbReference type="InterPro" id="IPR050922">
    <property type="entry name" value="LytR/CpsA/Psr_CW_biosynth"/>
</dbReference>
<dbReference type="NCBIfam" id="TIGR00350">
    <property type="entry name" value="lytR_cpsA_psr"/>
    <property type="match status" value="1"/>
</dbReference>
<comment type="similarity">
    <text evidence="1">Belongs to the LytR/CpsA/Psr (LCP) family.</text>
</comment>